<comment type="cofactor">
    <cofactor evidence="10">
        <name>heme</name>
        <dbReference type="ChEBI" id="CHEBI:30413"/>
    </cofactor>
</comment>
<evidence type="ECO:0000256" key="11">
    <source>
        <dbReference type="RuleBase" id="RU000461"/>
    </source>
</evidence>
<dbReference type="GO" id="GO:0005789">
    <property type="term" value="C:endoplasmic reticulum membrane"/>
    <property type="evidence" value="ECO:0007669"/>
    <property type="project" value="UniProtKB-SubCell"/>
</dbReference>
<evidence type="ECO:0008006" key="14">
    <source>
        <dbReference type="Google" id="ProtNLM"/>
    </source>
</evidence>
<keyword evidence="4 10" id="KW-0349">Heme</keyword>
<dbReference type="Proteomes" id="UP001209878">
    <property type="component" value="Unassembled WGS sequence"/>
</dbReference>
<keyword evidence="7 11" id="KW-0560">Oxidoreductase</keyword>
<dbReference type="PANTHER" id="PTHR24302">
    <property type="entry name" value="CYTOCHROME P450 FAMILY 3"/>
    <property type="match status" value="1"/>
</dbReference>
<comment type="similarity">
    <text evidence="3 11">Belongs to the cytochrome P450 family.</text>
</comment>
<keyword evidence="6" id="KW-0256">Endoplasmic reticulum</keyword>
<dbReference type="GO" id="GO:0020037">
    <property type="term" value="F:heme binding"/>
    <property type="evidence" value="ECO:0007669"/>
    <property type="project" value="InterPro"/>
</dbReference>
<dbReference type="CDD" id="cd11055">
    <property type="entry name" value="CYP3A-like"/>
    <property type="match status" value="1"/>
</dbReference>
<keyword evidence="6" id="KW-0492">Microsome</keyword>
<feature type="binding site" description="axial binding residue" evidence="10">
    <location>
        <position position="375"/>
    </location>
    <ligand>
        <name>heme</name>
        <dbReference type="ChEBI" id="CHEBI:30413"/>
    </ligand>
    <ligandPart>
        <name>Fe</name>
        <dbReference type="ChEBI" id="CHEBI:18248"/>
    </ligandPart>
</feature>
<evidence type="ECO:0000256" key="7">
    <source>
        <dbReference type="ARBA" id="ARBA00023002"/>
    </source>
</evidence>
<keyword evidence="13" id="KW-1185">Reference proteome</keyword>
<dbReference type="SUPFAM" id="SSF48264">
    <property type="entry name" value="Cytochrome P450"/>
    <property type="match status" value="1"/>
</dbReference>
<reference evidence="12" key="1">
    <citation type="journal article" date="2023" name="Mol. Biol. Evol.">
        <title>Third-Generation Sequencing Reveals the Adaptive Role of the Epigenome in Three Deep-Sea Polychaetes.</title>
        <authorList>
            <person name="Perez M."/>
            <person name="Aroh O."/>
            <person name="Sun Y."/>
            <person name="Lan Y."/>
            <person name="Juniper S.K."/>
            <person name="Young C.R."/>
            <person name="Angers B."/>
            <person name="Qian P.Y."/>
        </authorList>
    </citation>
    <scope>NUCLEOTIDE SEQUENCE</scope>
    <source>
        <strain evidence="12">R07B-5</strain>
    </source>
</reference>
<organism evidence="12 13">
    <name type="scientific">Ridgeia piscesae</name>
    <name type="common">Tubeworm</name>
    <dbReference type="NCBI Taxonomy" id="27915"/>
    <lineage>
        <taxon>Eukaryota</taxon>
        <taxon>Metazoa</taxon>
        <taxon>Spiralia</taxon>
        <taxon>Lophotrochozoa</taxon>
        <taxon>Annelida</taxon>
        <taxon>Polychaeta</taxon>
        <taxon>Sedentaria</taxon>
        <taxon>Canalipalpata</taxon>
        <taxon>Sabellida</taxon>
        <taxon>Siboglinidae</taxon>
        <taxon>Ridgeia</taxon>
    </lineage>
</organism>
<name>A0AAD9NUH0_RIDPI</name>
<protein>
    <recommendedName>
        <fullName evidence="14">Cytochrome P450</fullName>
    </recommendedName>
</protein>
<dbReference type="InterPro" id="IPR001128">
    <property type="entry name" value="Cyt_P450"/>
</dbReference>
<dbReference type="InterPro" id="IPR002401">
    <property type="entry name" value="Cyt_P450_E_grp-I"/>
</dbReference>
<evidence type="ECO:0000256" key="2">
    <source>
        <dbReference type="ARBA" id="ARBA00004406"/>
    </source>
</evidence>
<dbReference type="InterPro" id="IPR036396">
    <property type="entry name" value="Cyt_P450_sf"/>
</dbReference>
<evidence type="ECO:0000256" key="9">
    <source>
        <dbReference type="ARBA" id="ARBA00043906"/>
    </source>
</evidence>
<evidence type="ECO:0000256" key="3">
    <source>
        <dbReference type="ARBA" id="ARBA00010617"/>
    </source>
</evidence>
<dbReference type="EMBL" id="JAODUO010000334">
    <property type="protein sequence ID" value="KAK2182830.1"/>
    <property type="molecule type" value="Genomic_DNA"/>
</dbReference>
<dbReference type="GO" id="GO:0005506">
    <property type="term" value="F:iron ion binding"/>
    <property type="evidence" value="ECO:0007669"/>
    <property type="project" value="InterPro"/>
</dbReference>
<sequence length="421" mass="47746">MLKSVLVKDFAAFHNRPDLMTSSEAFSQTLVSLRDESWKHVRVQMSPAFSTAKLRQMTSDMNACAALLINNLMTEVDHKTGISVIKFTGAFTMDVIARTVFGLQINSQVEANSPFVLHAKRAFQSLKTPNPAIALGIIFPFLKSLFYWLNLTSVDKSSEEFFSKVIEEAMRMREEGHSDRVDFLQQMLKCKKDAEMQEAATAALREEGKTGQEATKKQPKKGLTHMQILANSILFFVAAYDTTTTTLMFILYNLALNPDCQDRVAEEVDSVMGENDEVTYDMLGKMTYLDKCIQESLRMYPPAISMSREAYRDVIVNGIVVHKKTMVFIPIFALHHNPDVWPEPDKFDPERFSTEAKAARNPFTYLPFGVGPHGCIGMRLAQQEMKIMMAAVLRRFRFVPCPQTPVCIFSCNTIISSKYFW</sequence>
<dbReference type="PANTHER" id="PTHR24302:SF15">
    <property type="entry name" value="FATTY-ACID PEROXYGENASE"/>
    <property type="match status" value="1"/>
</dbReference>
<dbReference type="AlphaFoldDB" id="A0AAD9NUH0"/>
<evidence type="ECO:0000256" key="5">
    <source>
        <dbReference type="ARBA" id="ARBA00022723"/>
    </source>
</evidence>
<evidence type="ECO:0000256" key="10">
    <source>
        <dbReference type="PIRSR" id="PIRSR602401-1"/>
    </source>
</evidence>
<evidence type="ECO:0000256" key="8">
    <source>
        <dbReference type="ARBA" id="ARBA00023004"/>
    </source>
</evidence>
<comment type="subcellular location">
    <subcellularLocation>
        <location evidence="2">Endoplasmic reticulum membrane</location>
        <topology evidence="2">Peripheral membrane protein</topology>
    </subcellularLocation>
    <subcellularLocation>
        <location evidence="1">Microsome membrane</location>
        <topology evidence="1">Peripheral membrane protein</topology>
    </subcellularLocation>
</comment>
<evidence type="ECO:0000256" key="4">
    <source>
        <dbReference type="ARBA" id="ARBA00022617"/>
    </source>
</evidence>
<dbReference type="Gene3D" id="1.10.630.10">
    <property type="entry name" value="Cytochrome P450"/>
    <property type="match status" value="1"/>
</dbReference>
<dbReference type="Pfam" id="PF00067">
    <property type="entry name" value="p450"/>
    <property type="match status" value="1"/>
</dbReference>
<dbReference type="GO" id="GO:0008395">
    <property type="term" value="F:steroid hydroxylase activity"/>
    <property type="evidence" value="ECO:0007669"/>
    <property type="project" value="TreeGrafter"/>
</dbReference>
<dbReference type="InterPro" id="IPR050705">
    <property type="entry name" value="Cytochrome_P450_3A"/>
</dbReference>
<dbReference type="PROSITE" id="PS00086">
    <property type="entry name" value="CYTOCHROME_P450"/>
    <property type="match status" value="1"/>
</dbReference>
<dbReference type="InterPro" id="IPR017972">
    <property type="entry name" value="Cyt_P450_CS"/>
</dbReference>
<dbReference type="PRINTS" id="PR00385">
    <property type="entry name" value="P450"/>
</dbReference>
<dbReference type="FunFam" id="1.10.630.10:FF:000042">
    <property type="entry name" value="Cytochrome P450"/>
    <property type="match status" value="1"/>
</dbReference>
<accession>A0AAD9NUH0</accession>
<keyword evidence="8 10" id="KW-0408">Iron</keyword>
<evidence type="ECO:0000256" key="1">
    <source>
        <dbReference type="ARBA" id="ARBA00004174"/>
    </source>
</evidence>
<proteinExistence type="inferred from homology"/>
<dbReference type="PRINTS" id="PR00463">
    <property type="entry name" value="EP450I"/>
</dbReference>
<comment type="function">
    <text evidence="9">Cytochromes P450 are a group of heme-thiolate monooxygenases. They oxidize a variety of structurally unrelated compounds, including steroids, fatty acids, and xenobiotics.</text>
</comment>
<gene>
    <name evidence="12" type="ORF">NP493_334g01006</name>
</gene>
<evidence type="ECO:0000313" key="12">
    <source>
        <dbReference type="EMBL" id="KAK2182830.1"/>
    </source>
</evidence>
<comment type="caution">
    <text evidence="12">The sequence shown here is derived from an EMBL/GenBank/DDBJ whole genome shotgun (WGS) entry which is preliminary data.</text>
</comment>
<dbReference type="GO" id="GO:0016705">
    <property type="term" value="F:oxidoreductase activity, acting on paired donors, with incorporation or reduction of molecular oxygen"/>
    <property type="evidence" value="ECO:0007669"/>
    <property type="project" value="InterPro"/>
</dbReference>
<keyword evidence="11" id="KW-0503">Monooxygenase</keyword>
<keyword evidence="5 10" id="KW-0479">Metal-binding</keyword>
<evidence type="ECO:0000313" key="13">
    <source>
        <dbReference type="Proteomes" id="UP001209878"/>
    </source>
</evidence>
<evidence type="ECO:0000256" key="6">
    <source>
        <dbReference type="ARBA" id="ARBA00022848"/>
    </source>
</evidence>